<sequence>MFPGDDQLIWKEIQTFRVCSRRLSHLSGDVIEDRSSIELEEQTSFSVNEDSDVDDVSFK</sequence>
<dbReference type="AlphaFoldDB" id="A0AAN8ID85"/>
<organism evidence="1 2">
    <name type="scientific">Trichostrongylus colubriformis</name>
    <name type="common">Black scour worm</name>
    <dbReference type="NCBI Taxonomy" id="6319"/>
    <lineage>
        <taxon>Eukaryota</taxon>
        <taxon>Metazoa</taxon>
        <taxon>Ecdysozoa</taxon>
        <taxon>Nematoda</taxon>
        <taxon>Chromadorea</taxon>
        <taxon>Rhabditida</taxon>
        <taxon>Rhabditina</taxon>
        <taxon>Rhabditomorpha</taxon>
        <taxon>Strongyloidea</taxon>
        <taxon>Trichostrongylidae</taxon>
        <taxon>Trichostrongylus</taxon>
    </lineage>
</organism>
<name>A0AAN8ID85_TRICO</name>
<dbReference type="EMBL" id="WIXE01019323">
    <property type="protein sequence ID" value="KAK5970124.1"/>
    <property type="molecule type" value="Genomic_DNA"/>
</dbReference>
<proteinExistence type="predicted"/>
<comment type="caution">
    <text evidence="1">The sequence shown here is derived from an EMBL/GenBank/DDBJ whole genome shotgun (WGS) entry which is preliminary data.</text>
</comment>
<gene>
    <name evidence="1" type="ORF">GCK32_020614</name>
</gene>
<accession>A0AAN8ID85</accession>
<evidence type="ECO:0000313" key="1">
    <source>
        <dbReference type="EMBL" id="KAK5970124.1"/>
    </source>
</evidence>
<keyword evidence="2" id="KW-1185">Reference proteome</keyword>
<reference evidence="1 2" key="1">
    <citation type="submission" date="2019-10" db="EMBL/GenBank/DDBJ databases">
        <title>Assembly and Annotation for the nematode Trichostrongylus colubriformis.</title>
        <authorList>
            <person name="Martin J."/>
        </authorList>
    </citation>
    <scope>NUCLEOTIDE SEQUENCE [LARGE SCALE GENOMIC DNA]</scope>
    <source>
        <strain evidence="1">G859</strain>
        <tissue evidence="1">Whole worm</tissue>
    </source>
</reference>
<dbReference type="Proteomes" id="UP001331761">
    <property type="component" value="Unassembled WGS sequence"/>
</dbReference>
<evidence type="ECO:0000313" key="2">
    <source>
        <dbReference type="Proteomes" id="UP001331761"/>
    </source>
</evidence>
<protein>
    <submittedName>
        <fullName evidence="1">Uncharacterized protein</fullName>
    </submittedName>
</protein>